<evidence type="ECO:0000313" key="1">
    <source>
        <dbReference type="EMBL" id="TMS04241.1"/>
    </source>
</evidence>
<dbReference type="EMBL" id="CM011694">
    <property type="protein sequence ID" value="TMS04241.1"/>
    <property type="molecule type" value="Genomic_DNA"/>
</dbReference>
<gene>
    <name evidence="1" type="ORF">E3U43_009398</name>
</gene>
<name>A0ACD3QAM1_LARCR</name>
<sequence>MTTNYRDPALVVPAEEVSQVVPRVLSSPSSQYLVQSVLGVGGFGNVVKCLKAATRETVAVKILQKNNITPLVQKEVAILEQLRAFNSDSFNFVRYNDGFIDREYICLEFEILDMSLWDYLQTRPSRSLSVKQIRPVLHQVRKILTRERESCQSGLDCTCQCVKLNFAYRNEILSIIETYDALLKGENKRSEVTETQQHSGGLLTKRFLTWVFWLMSILLNVTHSSDIRSSIFNYSEQGSLKKQSQKAPVKSAYLYKSKNNHSKSNHSGSMSKKKKDWKTEKDRLLRLDLEVRRTEYRRQDFISLDKIPTWREENRSNDEEEGKEQTGGGGLTDKVSLYKGDITVLEVDAIVNAGKNLPFYLWELVDDVCFLKAAQLLNCPWLPSTVKIQKVLVLGALHK</sequence>
<evidence type="ECO:0000313" key="2">
    <source>
        <dbReference type="Proteomes" id="UP000793456"/>
    </source>
</evidence>
<comment type="caution">
    <text evidence="1">The sequence shown here is derived from an EMBL/GenBank/DDBJ whole genome shotgun (WGS) entry which is preliminary data.</text>
</comment>
<protein>
    <submittedName>
        <fullName evidence="1">Uncharacterized protein</fullName>
    </submittedName>
</protein>
<dbReference type="Proteomes" id="UP000793456">
    <property type="component" value="Chromosome XXI"/>
</dbReference>
<reference evidence="1" key="1">
    <citation type="submission" date="2018-11" db="EMBL/GenBank/DDBJ databases">
        <title>The sequence and de novo assembly of Larimichthys crocea genome using PacBio and Hi-C technologies.</title>
        <authorList>
            <person name="Xu P."/>
            <person name="Chen B."/>
            <person name="Zhou Z."/>
            <person name="Ke Q."/>
            <person name="Wu Y."/>
            <person name="Bai H."/>
            <person name="Pu F."/>
        </authorList>
    </citation>
    <scope>NUCLEOTIDE SEQUENCE</scope>
    <source>
        <tissue evidence="1">Muscle</tissue>
    </source>
</reference>
<keyword evidence="2" id="KW-1185">Reference proteome</keyword>
<accession>A0ACD3QAM1</accession>
<proteinExistence type="predicted"/>
<organism evidence="1 2">
    <name type="scientific">Larimichthys crocea</name>
    <name type="common">Large yellow croaker</name>
    <name type="synonym">Pseudosciaena crocea</name>
    <dbReference type="NCBI Taxonomy" id="215358"/>
    <lineage>
        <taxon>Eukaryota</taxon>
        <taxon>Metazoa</taxon>
        <taxon>Chordata</taxon>
        <taxon>Craniata</taxon>
        <taxon>Vertebrata</taxon>
        <taxon>Euteleostomi</taxon>
        <taxon>Actinopterygii</taxon>
        <taxon>Neopterygii</taxon>
        <taxon>Teleostei</taxon>
        <taxon>Neoteleostei</taxon>
        <taxon>Acanthomorphata</taxon>
        <taxon>Eupercaria</taxon>
        <taxon>Sciaenidae</taxon>
        <taxon>Larimichthys</taxon>
    </lineage>
</organism>